<dbReference type="Proteomes" id="UP000735302">
    <property type="component" value="Unassembled WGS sequence"/>
</dbReference>
<evidence type="ECO:0000256" key="4">
    <source>
        <dbReference type="ARBA" id="ARBA00006958"/>
    </source>
</evidence>
<comment type="subcellular location">
    <subcellularLocation>
        <location evidence="3">Cytoplasm</location>
    </subcellularLocation>
    <subcellularLocation>
        <location evidence="2">Nucleus</location>
    </subcellularLocation>
</comment>
<keyword evidence="7" id="KW-0540">Nuclease</keyword>
<organism evidence="14 15">
    <name type="scientific">Plakobranchus ocellatus</name>
    <dbReference type="NCBI Taxonomy" id="259542"/>
    <lineage>
        <taxon>Eukaryota</taxon>
        <taxon>Metazoa</taxon>
        <taxon>Spiralia</taxon>
        <taxon>Lophotrochozoa</taxon>
        <taxon>Mollusca</taxon>
        <taxon>Gastropoda</taxon>
        <taxon>Heterobranchia</taxon>
        <taxon>Euthyneura</taxon>
        <taxon>Panpulmonata</taxon>
        <taxon>Sacoglossa</taxon>
        <taxon>Placobranchoidea</taxon>
        <taxon>Plakobranchidae</taxon>
        <taxon>Plakobranchus</taxon>
    </lineage>
</organism>
<dbReference type="InterPro" id="IPR045249">
    <property type="entry name" value="HARBI1-like"/>
</dbReference>
<comment type="similarity">
    <text evidence="4">Belongs to the HARBI1 family.</text>
</comment>
<evidence type="ECO:0000256" key="11">
    <source>
        <dbReference type="ARBA" id="ARBA00030126"/>
    </source>
</evidence>
<evidence type="ECO:0000256" key="1">
    <source>
        <dbReference type="ARBA" id="ARBA00001968"/>
    </source>
</evidence>
<reference evidence="14 15" key="1">
    <citation type="journal article" date="2021" name="Elife">
        <title>Chloroplast acquisition without the gene transfer in kleptoplastic sea slugs, Plakobranchus ocellatus.</title>
        <authorList>
            <person name="Maeda T."/>
            <person name="Takahashi S."/>
            <person name="Yoshida T."/>
            <person name="Shimamura S."/>
            <person name="Takaki Y."/>
            <person name="Nagai Y."/>
            <person name="Toyoda A."/>
            <person name="Suzuki Y."/>
            <person name="Arimoto A."/>
            <person name="Ishii H."/>
            <person name="Satoh N."/>
            <person name="Nishiyama T."/>
            <person name="Hasebe M."/>
            <person name="Maruyama T."/>
            <person name="Minagawa J."/>
            <person name="Obokata J."/>
            <person name="Shigenobu S."/>
        </authorList>
    </citation>
    <scope>NUCLEOTIDE SEQUENCE [LARGE SCALE GENOMIC DNA]</scope>
</reference>
<dbReference type="PRINTS" id="PR02086">
    <property type="entry name" value="PUTNUCHARBI1"/>
</dbReference>
<dbReference type="PANTHER" id="PTHR22930:SF286">
    <property type="entry name" value="NUCLEASE HARBI1"/>
    <property type="match status" value="1"/>
</dbReference>
<keyword evidence="15" id="KW-1185">Reference proteome</keyword>
<comment type="caution">
    <text evidence="14">The sequence shown here is derived from an EMBL/GenBank/DDBJ whole genome shotgun (WGS) entry which is preliminary data.</text>
</comment>
<dbReference type="GO" id="GO:0005737">
    <property type="term" value="C:cytoplasm"/>
    <property type="evidence" value="ECO:0007669"/>
    <property type="project" value="UniProtKB-SubCell"/>
</dbReference>
<proteinExistence type="inferred from homology"/>
<dbReference type="GO" id="GO:0016787">
    <property type="term" value="F:hydrolase activity"/>
    <property type="evidence" value="ECO:0007669"/>
    <property type="project" value="UniProtKB-KW"/>
</dbReference>
<evidence type="ECO:0000313" key="14">
    <source>
        <dbReference type="EMBL" id="GFN77422.1"/>
    </source>
</evidence>
<keyword evidence="9" id="KW-0378">Hydrolase</keyword>
<dbReference type="InterPro" id="IPR027806">
    <property type="entry name" value="HARBI1_dom"/>
</dbReference>
<dbReference type="GO" id="GO:0046872">
    <property type="term" value="F:metal ion binding"/>
    <property type="evidence" value="ECO:0007669"/>
    <property type="project" value="UniProtKB-KW"/>
</dbReference>
<keyword evidence="6" id="KW-0963">Cytoplasm</keyword>
<evidence type="ECO:0000256" key="12">
    <source>
        <dbReference type="ARBA" id="ARBA00045850"/>
    </source>
</evidence>
<evidence type="ECO:0000256" key="6">
    <source>
        <dbReference type="ARBA" id="ARBA00022490"/>
    </source>
</evidence>
<sequence length="278" mass="31577">MAALYRLRQRRRLRRPKIYRDRTNPLDTFDDIELHDKLRFRRQDILELTDLLTNDLELDNRGGAVPPVLQVCVTLRYFATGTFQNAIGEMIGISQPTVSLIVKRTMNALLQRFPDFIHPPAMQDITRNKIEFQEMAGFPNVFGCIDGTHIKIVAPPGIDEDVYVNRKNVHSINVQIVCDARLRILDCVATSPGSFHDARILRESAFWRAMEDIGVTNQLDALIQHSFRKKSTGALSYFFSKVKLLKCSGVGPPSSVEDIHEGYSEELALDAEAISYWG</sequence>
<feature type="domain" description="DDE Tnp4" evidence="13">
    <location>
        <begin position="145"/>
        <end position="211"/>
    </location>
</feature>
<accession>A0AAV3Y5E8</accession>
<evidence type="ECO:0000256" key="3">
    <source>
        <dbReference type="ARBA" id="ARBA00004496"/>
    </source>
</evidence>
<gene>
    <name evidence="14" type="ORF">PoB_000392800</name>
</gene>
<protein>
    <recommendedName>
        <fullName evidence="5">Putative nuclease HARBI1</fullName>
    </recommendedName>
    <alternativeName>
        <fullName evidence="11">Harbinger transposase-derived nuclease</fullName>
    </alternativeName>
</protein>
<keyword evidence="8" id="KW-0479">Metal-binding</keyword>
<keyword evidence="10" id="KW-0539">Nucleus</keyword>
<evidence type="ECO:0000259" key="13">
    <source>
        <dbReference type="Pfam" id="PF13359"/>
    </source>
</evidence>
<evidence type="ECO:0000313" key="15">
    <source>
        <dbReference type="Proteomes" id="UP000735302"/>
    </source>
</evidence>
<dbReference type="InterPro" id="IPR026103">
    <property type="entry name" value="HARBI1_animal"/>
</dbReference>
<dbReference type="GO" id="GO:0005634">
    <property type="term" value="C:nucleus"/>
    <property type="evidence" value="ECO:0007669"/>
    <property type="project" value="UniProtKB-SubCell"/>
</dbReference>
<evidence type="ECO:0000256" key="10">
    <source>
        <dbReference type="ARBA" id="ARBA00023242"/>
    </source>
</evidence>
<evidence type="ECO:0000256" key="9">
    <source>
        <dbReference type="ARBA" id="ARBA00022801"/>
    </source>
</evidence>
<dbReference type="PANTHER" id="PTHR22930">
    <property type="match status" value="1"/>
</dbReference>
<dbReference type="AlphaFoldDB" id="A0AAV3Y5E8"/>
<comment type="function">
    <text evidence="12">Transposase-derived protein that may have nuclease activity. Does not have transposase activity.</text>
</comment>
<evidence type="ECO:0000256" key="5">
    <source>
        <dbReference type="ARBA" id="ARBA00015519"/>
    </source>
</evidence>
<name>A0AAV3Y5E8_9GAST</name>
<dbReference type="Pfam" id="PF13359">
    <property type="entry name" value="DDE_Tnp_4"/>
    <property type="match status" value="1"/>
</dbReference>
<evidence type="ECO:0000256" key="2">
    <source>
        <dbReference type="ARBA" id="ARBA00004123"/>
    </source>
</evidence>
<dbReference type="GO" id="GO:0004518">
    <property type="term" value="F:nuclease activity"/>
    <property type="evidence" value="ECO:0007669"/>
    <property type="project" value="UniProtKB-KW"/>
</dbReference>
<comment type="cofactor">
    <cofactor evidence="1">
        <name>a divalent metal cation</name>
        <dbReference type="ChEBI" id="CHEBI:60240"/>
    </cofactor>
</comment>
<evidence type="ECO:0000256" key="7">
    <source>
        <dbReference type="ARBA" id="ARBA00022722"/>
    </source>
</evidence>
<dbReference type="EMBL" id="BLXT01000474">
    <property type="protein sequence ID" value="GFN77422.1"/>
    <property type="molecule type" value="Genomic_DNA"/>
</dbReference>
<evidence type="ECO:0000256" key="8">
    <source>
        <dbReference type="ARBA" id="ARBA00022723"/>
    </source>
</evidence>